<organism evidence="1 2">
    <name type="scientific">Paenibacillus ferrarius</name>
    <dbReference type="NCBI Taxonomy" id="1469647"/>
    <lineage>
        <taxon>Bacteria</taxon>
        <taxon>Bacillati</taxon>
        <taxon>Bacillota</taxon>
        <taxon>Bacilli</taxon>
        <taxon>Bacillales</taxon>
        <taxon>Paenibacillaceae</taxon>
        <taxon>Paenibacillus</taxon>
    </lineage>
</organism>
<evidence type="ECO:0000313" key="2">
    <source>
        <dbReference type="Proteomes" id="UP000190626"/>
    </source>
</evidence>
<dbReference type="EMBL" id="MBTG01000056">
    <property type="protein sequence ID" value="OPH47606.1"/>
    <property type="molecule type" value="Genomic_DNA"/>
</dbReference>
<comment type="caution">
    <text evidence="1">The sequence shown here is derived from an EMBL/GenBank/DDBJ whole genome shotgun (WGS) entry which is preliminary data.</text>
</comment>
<accession>A0A1V4H915</accession>
<keyword evidence="2" id="KW-1185">Reference proteome</keyword>
<evidence type="ECO:0000313" key="1">
    <source>
        <dbReference type="EMBL" id="OPH47606.1"/>
    </source>
</evidence>
<sequence>MTNSLEVKVNKMERILEKLALGQNNTFEIISELTNTVTDEIREQVKQVVTANSLELNQTVQTVKTEIKTDIERIDDKISKTQEMAISTARVSQTSSNYVDQGEFGDMFRVSISSNRIGRLFKAVGLAKASKRKTTPYDKFKPKYAKTVIFEEKQSYQWHYKNCMDYIEDWLEKKGLLEEFYTIEVRDDMEVYIDRLYNQLDS</sequence>
<gene>
    <name evidence="1" type="ORF">BC351_10465</name>
</gene>
<reference evidence="2" key="1">
    <citation type="submission" date="2016-07" db="EMBL/GenBank/DDBJ databases">
        <authorList>
            <person name="Florea S."/>
            <person name="Webb J.S."/>
            <person name="Jaromczyk J."/>
            <person name="Schardl C.L."/>
        </authorList>
    </citation>
    <scope>NUCLEOTIDE SEQUENCE [LARGE SCALE GENOMIC DNA]</scope>
    <source>
        <strain evidence="2">CY1</strain>
    </source>
</reference>
<dbReference type="Proteomes" id="UP000190626">
    <property type="component" value="Unassembled WGS sequence"/>
</dbReference>
<name>A0A1V4H915_9BACL</name>
<protein>
    <submittedName>
        <fullName evidence="1">Uncharacterized protein</fullName>
    </submittedName>
</protein>
<dbReference type="AlphaFoldDB" id="A0A1V4H915"/>
<dbReference type="RefSeq" id="WP_079420244.1">
    <property type="nucleotide sequence ID" value="NZ_MBTG01000056.1"/>
</dbReference>
<dbReference type="STRING" id="1469647.BC351_10465"/>
<proteinExistence type="predicted"/>